<evidence type="ECO:0000313" key="3">
    <source>
        <dbReference type="Proteomes" id="UP000000758"/>
    </source>
</evidence>
<dbReference type="EnsemblBacteria" id="ABK76730">
    <property type="protein sequence ID" value="ABK76730"/>
    <property type="gene ID" value="CENSYa_0085"/>
</dbReference>
<dbReference type="HOGENOM" id="CLU_2366072_0_0_2"/>
<accession>A0RTR3</accession>
<dbReference type="AlphaFoldDB" id="A0RTR3"/>
<dbReference type="KEGG" id="csy:CENSYa_0085"/>
<proteinExistence type="predicted"/>
<protein>
    <submittedName>
        <fullName evidence="2">Uncharacterized protein</fullName>
    </submittedName>
</protein>
<organism evidence="2 3">
    <name type="scientific">Cenarchaeum symbiosum (strain A)</name>
    <dbReference type="NCBI Taxonomy" id="414004"/>
    <lineage>
        <taxon>Archaea</taxon>
        <taxon>Nitrososphaerota</taxon>
        <taxon>Candidatus Cenarchaeales</taxon>
        <taxon>Candidatus Cenarchaeaceae</taxon>
        <taxon>Candidatus Cenarchaeum</taxon>
    </lineage>
</organism>
<feature type="region of interest" description="Disordered" evidence="1">
    <location>
        <begin position="53"/>
        <end position="78"/>
    </location>
</feature>
<dbReference type="Proteomes" id="UP000000758">
    <property type="component" value="Chromosome"/>
</dbReference>
<name>A0RTR3_CENSY</name>
<gene>
    <name evidence="2" type="ordered locus">CENSYa_0085</name>
</gene>
<evidence type="ECO:0000313" key="2">
    <source>
        <dbReference type="EMBL" id="ABK76730.1"/>
    </source>
</evidence>
<dbReference type="EMBL" id="DP000238">
    <property type="protein sequence ID" value="ABK76730.1"/>
    <property type="molecule type" value="Genomic_DNA"/>
</dbReference>
<evidence type="ECO:0000256" key="1">
    <source>
        <dbReference type="SAM" id="MobiDB-lite"/>
    </source>
</evidence>
<keyword evidence="3" id="KW-1185">Reference proteome</keyword>
<sequence length="95" mass="9463">MPKLITRPGGANKNLYGLARLRSRRGGPPRQSRRGAAVFFECIGRGDMAGPACGPGASAAGPRGSVKGYASGGGSASGINVQIAGVIGLSGIPWI</sequence>
<feature type="compositionally biased region" description="Low complexity" evidence="1">
    <location>
        <begin position="53"/>
        <end position="69"/>
    </location>
</feature>
<reference evidence="2 3" key="1">
    <citation type="journal article" date="2006" name="Proc. Natl. Acad. Sci. U.S.A.">
        <title>Genomic analysis of the uncultivated marine crenarchaeote Cenarchaeum symbiosum.</title>
        <authorList>
            <person name="Hallam S.J."/>
            <person name="Konstantinidis K.T."/>
            <person name="Putnam N."/>
            <person name="Schleper C."/>
            <person name="Watanabe Y."/>
            <person name="Sugahara J."/>
            <person name="Preston C."/>
            <person name="de la Torre J."/>
            <person name="Richardson P.M."/>
            <person name="DeLong E.F."/>
        </authorList>
    </citation>
    <scope>NUCLEOTIDE SEQUENCE [LARGE SCALE GENOMIC DNA]</scope>
    <source>
        <strain evidence="3">A</strain>
    </source>
</reference>
<dbReference type="STRING" id="414004.CENSYa_0085"/>